<dbReference type="InterPro" id="IPR001455">
    <property type="entry name" value="TusA-like"/>
</dbReference>
<feature type="domain" description="UPF0033" evidence="2">
    <location>
        <begin position="11"/>
        <end position="79"/>
    </location>
</feature>
<name>A0A934JT50_9GAMM</name>
<dbReference type="PANTHER" id="PTHR33279">
    <property type="entry name" value="SULFUR CARRIER PROTEIN YEDF-RELATED"/>
    <property type="match status" value="1"/>
</dbReference>
<dbReference type="CDD" id="cd00291">
    <property type="entry name" value="SirA_YedF_YeeD"/>
    <property type="match status" value="1"/>
</dbReference>
<proteinExistence type="inferred from homology"/>
<accession>A0A934JT50</accession>
<sequence length="79" mass="8734">MVNESKQYDVILDAREDRCPMPLLKAKMALSKMEVGGLLSISTCDSGSLKDIPQYVSLMGFTLLSLTTDNGVFTFEIKK</sequence>
<keyword evidence="4" id="KW-1185">Reference proteome</keyword>
<protein>
    <submittedName>
        <fullName evidence="3">Sulfurtransferase TusA family protein</fullName>
    </submittedName>
</protein>
<evidence type="ECO:0000259" key="2">
    <source>
        <dbReference type="Pfam" id="PF01206"/>
    </source>
</evidence>
<dbReference type="InterPro" id="IPR036868">
    <property type="entry name" value="TusA-like_sf"/>
</dbReference>
<organism evidence="3 4">
    <name type="scientific">Marinomonas transparens</name>
    <dbReference type="NCBI Taxonomy" id="2795388"/>
    <lineage>
        <taxon>Bacteria</taxon>
        <taxon>Pseudomonadati</taxon>
        <taxon>Pseudomonadota</taxon>
        <taxon>Gammaproteobacteria</taxon>
        <taxon>Oceanospirillales</taxon>
        <taxon>Oceanospirillaceae</taxon>
        <taxon>Marinomonas</taxon>
    </lineage>
</organism>
<dbReference type="Pfam" id="PF01206">
    <property type="entry name" value="TusA"/>
    <property type="match status" value="1"/>
</dbReference>
<gene>
    <name evidence="3" type="ORF">I8J31_17630</name>
</gene>
<comment type="caution">
    <text evidence="3">The sequence shown here is derived from an EMBL/GenBank/DDBJ whole genome shotgun (WGS) entry which is preliminary data.</text>
</comment>
<reference evidence="3" key="1">
    <citation type="submission" date="2020-12" db="EMBL/GenBank/DDBJ databases">
        <title>Marinomonas arctica sp. nov., a psychrotolerant bacterium isolated from the Arctic.</title>
        <authorList>
            <person name="Zhang Y."/>
        </authorList>
    </citation>
    <scope>NUCLEOTIDE SEQUENCE</scope>
    <source>
        <strain evidence="3">C1424</strain>
    </source>
</reference>
<evidence type="ECO:0000313" key="4">
    <source>
        <dbReference type="Proteomes" id="UP000628710"/>
    </source>
</evidence>
<dbReference type="PANTHER" id="PTHR33279:SF6">
    <property type="entry name" value="SULFUR CARRIER PROTEIN YEDF-RELATED"/>
    <property type="match status" value="1"/>
</dbReference>
<dbReference type="Proteomes" id="UP000628710">
    <property type="component" value="Unassembled WGS sequence"/>
</dbReference>
<evidence type="ECO:0000313" key="3">
    <source>
        <dbReference type="EMBL" id="MBJ7539504.1"/>
    </source>
</evidence>
<dbReference type="EMBL" id="JAEMNX010000025">
    <property type="protein sequence ID" value="MBJ7539504.1"/>
    <property type="molecule type" value="Genomic_DNA"/>
</dbReference>
<dbReference type="Gene3D" id="3.30.110.40">
    <property type="entry name" value="TusA-like domain"/>
    <property type="match status" value="1"/>
</dbReference>
<evidence type="ECO:0000256" key="1">
    <source>
        <dbReference type="ARBA" id="ARBA00008984"/>
    </source>
</evidence>
<dbReference type="AlphaFoldDB" id="A0A934JT50"/>
<comment type="similarity">
    <text evidence="1">Belongs to the sulfur carrier protein TusA family.</text>
</comment>
<dbReference type="SUPFAM" id="SSF64307">
    <property type="entry name" value="SirA-like"/>
    <property type="match status" value="1"/>
</dbReference>